<evidence type="ECO:0000313" key="2">
    <source>
        <dbReference type="EMBL" id="CAB3390348.1"/>
    </source>
</evidence>
<dbReference type="AlphaFoldDB" id="A0A6F9DZ32"/>
<keyword evidence="1" id="KW-1133">Transmembrane helix</keyword>
<organism evidence="2 3">
    <name type="scientific">Kyrpidia spormannii</name>
    <dbReference type="NCBI Taxonomy" id="2055160"/>
    <lineage>
        <taxon>Bacteria</taxon>
        <taxon>Bacillati</taxon>
        <taxon>Bacillota</taxon>
        <taxon>Bacilli</taxon>
        <taxon>Bacillales</taxon>
        <taxon>Alicyclobacillaceae</taxon>
        <taxon>Kyrpidia</taxon>
    </lineage>
</organism>
<sequence length="63" mass="7100">MSEWGARGIPAGLGALIAFASWRILPSNAFVWTHMRGLDYVRGREGSTRYWFREGPGISAVMW</sequence>
<feature type="transmembrane region" description="Helical" evidence="1">
    <location>
        <begin position="6"/>
        <end position="25"/>
    </location>
</feature>
<evidence type="ECO:0000256" key="1">
    <source>
        <dbReference type="SAM" id="Phobius"/>
    </source>
</evidence>
<keyword evidence="1" id="KW-0472">Membrane</keyword>
<evidence type="ECO:0000313" key="3">
    <source>
        <dbReference type="Proteomes" id="UP000502196"/>
    </source>
</evidence>
<proteinExistence type="predicted"/>
<dbReference type="Proteomes" id="UP000502196">
    <property type="component" value="Chromosome"/>
</dbReference>
<dbReference type="EMBL" id="LR792683">
    <property type="protein sequence ID" value="CAB3390348.1"/>
    <property type="molecule type" value="Genomic_DNA"/>
</dbReference>
<reference evidence="2 3" key="1">
    <citation type="submission" date="2020-04" db="EMBL/GenBank/DDBJ databases">
        <authorList>
            <person name="Hogendoorn C."/>
        </authorList>
    </citation>
    <scope>NUCLEOTIDE SEQUENCE [LARGE SCALE GENOMIC DNA]</scope>
    <source>
        <strain evidence="2">COOX1</strain>
    </source>
</reference>
<protein>
    <submittedName>
        <fullName evidence="2">Uncharacterized protein</fullName>
    </submittedName>
</protein>
<name>A0A6F9DZ32_9BACL</name>
<accession>A0A6F9DZ32</accession>
<gene>
    <name evidence="2" type="ORF">COOX1_0363</name>
</gene>
<keyword evidence="1" id="KW-0812">Transmembrane</keyword>